<dbReference type="InterPro" id="IPR038430">
    <property type="entry name" value="NDAH_ubi_oxred_su3_sf"/>
</dbReference>
<feature type="transmembrane region" description="Helical" evidence="10">
    <location>
        <begin position="6"/>
        <end position="27"/>
    </location>
</feature>
<evidence type="ECO:0000256" key="1">
    <source>
        <dbReference type="ARBA" id="ARBA00004370"/>
    </source>
</evidence>
<evidence type="ECO:0000256" key="10">
    <source>
        <dbReference type="SAM" id="Phobius"/>
    </source>
</evidence>
<dbReference type="GO" id="GO:0008137">
    <property type="term" value="F:NADH dehydrogenase (ubiquinone) activity"/>
    <property type="evidence" value="ECO:0007669"/>
    <property type="project" value="UniProtKB-EC"/>
</dbReference>
<protein>
    <recommendedName>
        <fullName evidence="3">NADH-ubiquinone oxidoreductase chain 3</fullName>
    </recommendedName>
    <alternativeName>
        <fullName evidence="8">NADH dehydrogenase subunit 3</fullName>
    </alternativeName>
</protein>
<dbReference type="InterPro" id="IPR000440">
    <property type="entry name" value="NADH_UbQ/plastoQ_OxRdtase_su3"/>
</dbReference>
<evidence type="ECO:0000313" key="12">
    <source>
        <dbReference type="Proteomes" id="UP000655588"/>
    </source>
</evidence>
<evidence type="ECO:0000256" key="8">
    <source>
        <dbReference type="ARBA" id="ARBA00031029"/>
    </source>
</evidence>
<keyword evidence="5 10" id="KW-0812">Transmembrane</keyword>
<keyword evidence="12" id="KW-1185">Reference proteome</keyword>
<dbReference type="Pfam" id="PF00507">
    <property type="entry name" value="Oxidored_q4"/>
    <property type="match status" value="1"/>
</dbReference>
<accession>A0A833S6X6</accession>
<reference evidence="11" key="1">
    <citation type="submission" date="2019-11" db="EMBL/GenBank/DDBJ databases">
        <title>The nuclear and mitochondrial genomes of Frieseomelitta varia - a highly eusocial stingless bee (Meliponini) with a permanently sterile worker caste.</title>
        <authorList>
            <person name="Freitas F.C.P."/>
            <person name="Lourenco A.P."/>
            <person name="Nunes F.M.F."/>
            <person name="Paschoal A.R."/>
            <person name="Abreu F.C.P."/>
            <person name="Barbin F.O."/>
            <person name="Bataglia L."/>
            <person name="Cardoso-Junior C.A.M."/>
            <person name="Cervoni M.S."/>
            <person name="Silva S.R."/>
            <person name="Dalarmi F."/>
            <person name="Del Lama M.A."/>
            <person name="Depintor T.S."/>
            <person name="Ferreira K.M."/>
            <person name="Goria P.S."/>
            <person name="Jaskot M.C."/>
            <person name="Lago D.C."/>
            <person name="Luna-Lucena D."/>
            <person name="Moda L.M."/>
            <person name="Nascimento L."/>
            <person name="Pedrino M."/>
            <person name="Rabico F.O."/>
            <person name="Sanches F.C."/>
            <person name="Santos D.E."/>
            <person name="Santos C.G."/>
            <person name="Vieira J."/>
            <person name="Lopes T.F."/>
            <person name="Barchuk A.R."/>
            <person name="Hartfelder K."/>
            <person name="Simoes Z.L.P."/>
            <person name="Bitondi M.M.G."/>
            <person name="Pinheiro D.G."/>
        </authorList>
    </citation>
    <scope>NUCLEOTIDE SEQUENCE</scope>
    <source>
        <strain evidence="11">USP_RPSP 00005682</strain>
        <tissue evidence="11">Whole individual</tissue>
    </source>
</reference>
<proteinExistence type="inferred from homology"/>
<name>A0A833S6X6_9HYME</name>
<organism evidence="11 12">
    <name type="scientific">Frieseomelitta varia</name>
    <dbReference type="NCBI Taxonomy" id="561572"/>
    <lineage>
        <taxon>Eukaryota</taxon>
        <taxon>Metazoa</taxon>
        <taxon>Ecdysozoa</taxon>
        <taxon>Arthropoda</taxon>
        <taxon>Hexapoda</taxon>
        <taxon>Insecta</taxon>
        <taxon>Pterygota</taxon>
        <taxon>Neoptera</taxon>
        <taxon>Endopterygota</taxon>
        <taxon>Hymenoptera</taxon>
        <taxon>Apocrita</taxon>
        <taxon>Aculeata</taxon>
        <taxon>Apoidea</taxon>
        <taxon>Anthophila</taxon>
        <taxon>Apidae</taxon>
        <taxon>Frieseomelitta</taxon>
    </lineage>
</organism>
<gene>
    <name evidence="11" type="ORF">E2986_12685</name>
</gene>
<evidence type="ECO:0000256" key="7">
    <source>
        <dbReference type="ARBA" id="ARBA00023136"/>
    </source>
</evidence>
<evidence type="ECO:0000256" key="3">
    <source>
        <dbReference type="ARBA" id="ARBA00021007"/>
    </source>
</evidence>
<sequence>IIYLLFITFITINSIIIFNLNKFLSIIGKINLEKKKIPSECGFSPISKFILPFFKIRLLFLIFNIEIALLIPITLYLKYLNFYYTINIILLFIFIIYYSH</sequence>
<evidence type="ECO:0000256" key="5">
    <source>
        <dbReference type="ARBA" id="ARBA00022692"/>
    </source>
</evidence>
<comment type="catalytic activity">
    <reaction evidence="9">
        <text>a ubiquinone + NADH + 5 H(+)(in) = a ubiquinol + NAD(+) + 4 H(+)(out)</text>
        <dbReference type="Rhea" id="RHEA:29091"/>
        <dbReference type="Rhea" id="RHEA-COMP:9565"/>
        <dbReference type="Rhea" id="RHEA-COMP:9566"/>
        <dbReference type="ChEBI" id="CHEBI:15378"/>
        <dbReference type="ChEBI" id="CHEBI:16389"/>
        <dbReference type="ChEBI" id="CHEBI:17976"/>
        <dbReference type="ChEBI" id="CHEBI:57540"/>
        <dbReference type="ChEBI" id="CHEBI:57945"/>
        <dbReference type="EC" id="7.1.1.2"/>
    </reaction>
</comment>
<feature type="transmembrane region" description="Helical" evidence="10">
    <location>
        <begin position="82"/>
        <end position="99"/>
    </location>
</feature>
<evidence type="ECO:0000256" key="4">
    <source>
        <dbReference type="ARBA" id="ARBA00022448"/>
    </source>
</evidence>
<dbReference type="GO" id="GO:0016020">
    <property type="term" value="C:membrane"/>
    <property type="evidence" value="ECO:0007669"/>
    <property type="project" value="UniProtKB-SubCell"/>
</dbReference>
<comment type="subcellular location">
    <subcellularLocation>
        <location evidence="1">Membrane</location>
    </subcellularLocation>
</comment>
<feature type="non-terminal residue" evidence="11">
    <location>
        <position position="1"/>
    </location>
</feature>
<evidence type="ECO:0000256" key="6">
    <source>
        <dbReference type="ARBA" id="ARBA00022989"/>
    </source>
</evidence>
<dbReference type="EMBL" id="WNWW01000166">
    <property type="protein sequence ID" value="KAF3429316.1"/>
    <property type="molecule type" value="Genomic_DNA"/>
</dbReference>
<evidence type="ECO:0000256" key="2">
    <source>
        <dbReference type="ARBA" id="ARBA00008472"/>
    </source>
</evidence>
<keyword evidence="6 10" id="KW-1133">Transmembrane helix</keyword>
<keyword evidence="7 10" id="KW-0472">Membrane</keyword>
<dbReference type="AlphaFoldDB" id="A0A833S6X6"/>
<keyword evidence="4" id="KW-0813">Transport</keyword>
<dbReference type="Gene3D" id="1.20.58.1610">
    <property type="entry name" value="NADH:ubiquinone/plastoquinone oxidoreductase, chain 3"/>
    <property type="match status" value="1"/>
</dbReference>
<comment type="caution">
    <text evidence="11">The sequence shown here is derived from an EMBL/GenBank/DDBJ whole genome shotgun (WGS) entry which is preliminary data.</text>
</comment>
<evidence type="ECO:0000256" key="9">
    <source>
        <dbReference type="ARBA" id="ARBA00049551"/>
    </source>
</evidence>
<evidence type="ECO:0000313" key="11">
    <source>
        <dbReference type="EMBL" id="KAF3429316.1"/>
    </source>
</evidence>
<comment type="similarity">
    <text evidence="2">Belongs to the complex I subunit 3 family.</text>
</comment>
<feature type="transmembrane region" description="Helical" evidence="10">
    <location>
        <begin position="58"/>
        <end position="76"/>
    </location>
</feature>
<dbReference type="Proteomes" id="UP000655588">
    <property type="component" value="Unassembled WGS sequence"/>
</dbReference>